<dbReference type="Gene3D" id="3.40.50.300">
    <property type="entry name" value="P-loop containing nucleotide triphosphate hydrolases"/>
    <property type="match status" value="1"/>
</dbReference>
<keyword evidence="3" id="KW-0648">Protein biosynthesis</keyword>
<dbReference type="Pfam" id="PF00009">
    <property type="entry name" value="GTP_EFTU"/>
    <property type="match status" value="1"/>
</dbReference>
<comment type="caution">
    <text evidence="5">The sequence shown here is derived from an EMBL/GenBank/DDBJ whole genome shotgun (WGS) entry which is preliminary data.</text>
</comment>
<dbReference type="GO" id="GO:1990904">
    <property type="term" value="C:ribonucleoprotein complex"/>
    <property type="evidence" value="ECO:0007669"/>
    <property type="project" value="TreeGrafter"/>
</dbReference>
<evidence type="ECO:0000313" key="6">
    <source>
        <dbReference type="Proteomes" id="UP000734854"/>
    </source>
</evidence>
<dbReference type="EMBL" id="JACMSC010000015">
    <property type="protein sequence ID" value="KAG6487565.1"/>
    <property type="molecule type" value="Genomic_DNA"/>
</dbReference>
<keyword evidence="1" id="KW-0963">Cytoplasm</keyword>
<dbReference type="PROSITE" id="PS00301">
    <property type="entry name" value="G_TR_1"/>
    <property type="match status" value="1"/>
</dbReference>
<dbReference type="InterPro" id="IPR000795">
    <property type="entry name" value="T_Tr_GTP-bd_dom"/>
</dbReference>
<evidence type="ECO:0000256" key="3">
    <source>
        <dbReference type="ARBA" id="ARBA00022917"/>
    </source>
</evidence>
<evidence type="ECO:0000256" key="1">
    <source>
        <dbReference type="ARBA" id="ARBA00022490"/>
    </source>
</evidence>
<evidence type="ECO:0000313" key="5">
    <source>
        <dbReference type="EMBL" id="KAG6487565.1"/>
    </source>
</evidence>
<dbReference type="InterPro" id="IPR027417">
    <property type="entry name" value="P-loop_NTPase"/>
</dbReference>
<evidence type="ECO:0000259" key="4">
    <source>
        <dbReference type="PROSITE" id="PS51722"/>
    </source>
</evidence>
<dbReference type="InterPro" id="IPR031157">
    <property type="entry name" value="G_TR_CS"/>
</dbReference>
<reference evidence="5 6" key="1">
    <citation type="submission" date="2020-08" db="EMBL/GenBank/DDBJ databases">
        <title>Plant Genome Project.</title>
        <authorList>
            <person name="Zhang R.-G."/>
        </authorList>
    </citation>
    <scope>NUCLEOTIDE SEQUENCE [LARGE SCALE GENOMIC DNA]</scope>
    <source>
        <tissue evidence="5">Rhizome</tissue>
    </source>
</reference>
<dbReference type="PRINTS" id="PR00315">
    <property type="entry name" value="ELONGATNFCT"/>
</dbReference>
<dbReference type="Proteomes" id="UP000734854">
    <property type="component" value="Unassembled WGS sequence"/>
</dbReference>
<gene>
    <name evidence="5" type="ORF">ZIOFF_056153</name>
</gene>
<dbReference type="AlphaFoldDB" id="A0A8J5KSP4"/>
<evidence type="ECO:0000256" key="2">
    <source>
        <dbReference type="ARBA" id="ARBA00022768"/>
    </source>
</evidence>
<dbReference type="GO" id="GO:0005829">
    <property type="term" value="C:cytosol"/>
    <property type="evidence" value="ECO:0007669"/>
    <property type="project" value="TreeGrafter"/>
</dbReference>
<dbReference type="GO" id="GO:0043022">
    <property type="term" value="F:ribosome binding"/>
    <property type="evidence" value="ECO:0007669"/>
    <property type="project" value="TreeGrafter"/>
</dbReference>
<keyword evidence="2" id="KW-0251">Elongation factor</keyword>
<keyword evidence="6" id="KW-1185">Reference proteome</keyword>
<dbReference type="GO" id="GO:0003746">
    <property type="term" value="F:translation elongation factor activity"/>
    <property type="evidence" value="ECO:0007669"/>
    <property type="project" value="UniProtKB-KW"/>
</dbReference>
<dbReference type="PANTHER" id="PTHR42908:SF10">
    <property type="entry name" value="EUKARYOTIC TRANSLATION ELONGATION FACTOR 2"/>
    <property type="match status" value="1"/>
</dbReference>
<sequence>MVKFTAEERRRIMDMKHNICNMFVIAHVDHGKSTLTDSLVAAARIIAQEVTGDVRMTDTLQDEAERGITIKSTGISLYYEMIEESLKHYKGERSGNEYLINLIDSPGHVDFSYLEEKSLKLTTLIWKLTLKLTTS</sequence>
<dbReference type="PANTHER" id="PTHR42908">
    <property type="entry name" value="TRANSLATION ELONGATION FACTOR-RELATED"/>
    <property type="match status" value="1"/>
</dbReference>
<dbReference type="PROSITE" id="PS51722">
    <property type="entry name" value="G_TR_2"/>
    <property type="match status" value="1"/>
</dbReference>
<name>A0A8J5KSP4_ZINOF</name>
<organism evidence="5 6">
    <name type="scientific">Zingiber officinale</name>
    <name type="common">Ginger</name>
    <name type="synonym">Amomum zingiber</name>
    <dbReference type="NCBI Taxonomy" id="94328"/>
    <lineage>
        <taxon>Eukaryota</taxon>
        <taxon>Viridiplantae</taxon>
        <taxon>Streptophyta</taxon>
        <taxon>Embryophyta</taxon>
        <taxon>Tracheophyta</taxon>
        <taxon>Spermatophyta</taxon>
        <taxon>Magnoliopsida</taxon>
        <taxon>Liliopsida</taxon>
        <taxon>Zingiberales</taxon>
        <taxon>Zingiberaceae</taxon>
        <taxon>Zingiber</taxon>
    </lineage>
</organism>
<accession>A0A8J5KSP4</accession>
<dbReference type="GO" id="GO:0003924">
    <property type="term" value="F:GTPase activity"/>
    <property type="evidence" value="ECO:0007669"/>
    <property type="project" value="InterPro"/>
</dbReference>
<dbReference type="SUPFAM" id="SSF52540">
    <property type="entry name" value="P-loop containing nucleoside triphosphate hydrolases"/>
    <property type="match status" value="1"/>
</dbReference>
<feature type="domain" description="Tr-type G" evidence="4">
    <location>
        <begin position="17"/>
        <end position="135"/>
    </location>
</feature>
<proteinExistence type="predicted"/>
<dbReference type="GO" id="GO:0005525">
    <property type="term" value="F:GTP binding"/>
    <property type="evidence" value="ECO:0007669"/>
    <property type="project" value="InterPro"/>
</dbReference>
<protein>
    <recommendedName>
        <fullName evidence="4">Tr-type G domain-containing protein</fullName>
    </recommendedName>
</protein>